<reference evidence="2" key="1">
    <citation type="submission" date="2023-11" db="EMBL/GenBank/DDBJ databases">
        <title>Genome assemblies of two species of porcelain crab, Petrolisthes cinctipes and Petrolisthes manimaculis (Anomura: Porcellanidae).</title>
        <authorList>
            <person name="Angst P."/>
        </authorList>
    </citation>
    <scope>NUCLEOTIDE SEQUENCE</scope>
    <source>
        <strain evidence="2">PB745_02</strain>
        <tissue evidence="2">Gill</tissue>
    </source>
</reference>
<protein>
    <submittedName>
        <fullName evidence="2">Uncharacterized protein</fullName>
    </submittedName>
</protein>
<dbReference type="EMBL" id="JAWZYT010002024">
    <property type="protein sequence ID" value="KAK4307215.1"/>
    <property type="molecule type" value="Genomic_DNA"/>
</dbReference>
<dbReference type="AlphaFoldDB" id="A0AAE1PEL5"/>
<feature type="region of interest" description="Disordered" evidence="1">
    <location>
        <begin position="1"/>
        <end position="37"/>
    </location>
</feature>
<proteinExistence type="predicted"/>
<evidence type="ECO:0000256" key="1">
    <source>
        <dbReference type="SAM" id="MobiDB-lite"/>
    </source>
</evidence>
<accession>A0AAE1PEL5</accession>
<feature type="compositionally biased region" description="Polar residues" evidence="1">
    <location>
        <begin position="28"/>
        <end position="37"/>
    </location>
</feature>
<comment type="caution">
    <text evidence="2">The sequence shown here is derived from an EMBL/GenBank/DDBJ whole genome shotgun (WGS) entry which is preliminary data.</text>
</comment>
<feature type="compositionally biased region" description="Basic and acidic residues" evidence="1">
    <location>
        <begin position="1"/>
        <end position="26"/>
    </location>
</feature>
<gene>
    <name evidence="2" type="ORF">Pmani_021010</name>
</gene>
<name>A0AAE1PEL5_9EUCA</name>
<keyword evidence="3" id="KW-1185">Reference proteome</keyword>
<evidence type="ECO:0000313" key="3">
    <source>
        <dbReference type="Proteomes" id="UP001292094"/>
    </source>
</evidence>
<dbReference type="Proteomes" id="UP001292094">
    <property type="component" value="Unassembled WGS sequence"/>
</dbReference>
<sequence>MKGERRDEQKRRLFERDGWKGEEGEGHLTSTSIPLLS</sequence>
<evidence type="ECO:0000313" key="2">
    <source>
        <dbReference type="EMBL" id="KAK4307215.1"/>
    </source>
</evidence>
<organism evidence="2 3">
    <name type="scientific">Petrolisthes manimaculis</name>
    <dbReference type="NCBI Taxonomy" id="1843537"/>
    <lineage>
        <taxon>Eukaryota</taxon>
        <taxon>Metazoa</taxon>
        <taxon>Ecdysozoa</taxon>
        <taxon>Arthropoda</taxon>
        <taxon>Crustacea</taxon>
        <taxon>Multicrustacea</taxon>
        <taxon>Malacostraca</taxon>
        <taxon>Eumalacostraca</taxon>
        <taxon>Eucarida</taxon>
        <taxon>Decapoda</taxon>
        <taxon>Pleocyemata</taxon>
        <taxon>Anomura</taxon>
        <taxon>Galatheoidea</taxon>
        <taxon>Porcellanidae</taxon>
        <taxon>Petrolisthes</taxon>
    </lineage>
</organism>